<evidence type="ECO:0000256" key="1">
    <source>
        <dbReference type="ARBA" id="ARBA00004196"/>
    </source>
</evidence>
<dbReference type="Gene3D" id="3.40.50.1980">
    <property type="entry name" value="Nitrogenase molybdenum iron protein domain"/>
    <property type="match status" value="2"/>
</dbReference>
<feature type="chain" id="PRO_5001689579" evidence="6">
    <location>
        <begin position="19"/>
        <end position="296"/>
    </location>
</feature>
<dbReference type="PROSITE" id="PS50983">
    <property type="entry name" value="FE_B12_PBP"/>
    <property type="match status" value="1"/>
</dbReference>
<proteinExistence type="inferred from homology"/>
<dbReference type="SUPFAM" id="SSF53807">
    <property type="entry name" value="Helical backbone' metal receptor"/>
    <property type="match status" value="1"/>
</dbReference>
<dbReference type="InterPro" id="IPR002491">
    <property type="entry name" value="ABC_transptr_periplasmic_BD"/>
</dbReference>
<feature type="signal peptide" evidence="6">
    <location>
        <begin position="1"/>
        <end position="18"/>
    </location>
</feature>
<dbReference type="PANTHER" id="PTHR30532:SF28">
    <property type="entry name" value="PETROBACTIN-BINDING PROTEIN YCLQ"/>
    <property type="match status" value="1"/>
</dbReference>
<dbReference type="GO" id="GO:0030288">
    <property type="term" value="C:outer membrane-bounded periplasmic space"/>
    <property type="evidence" value="ECO:0007669"/>
    <property type="project" value="TreeGrafter"/>
</dbReference>
<dbReference type="CDD" id="cd01140">
    <property type="entry name" value="FatB"/>
    <property type="match status" value="1"/>
</dbReference>
<evidence type="ECO:0000256" key="4">
    <source>
        <dbReference type="ARBA" id="ARBA00022496"/>
    </source>
</evidence>
<dbReference type="RefSeq" id="WP_025060642.1">
    <property type="nucleotide sequence ID" value="NZ_JAMC01000006.1"/>
</dbReference>
<dbReference type="PANTHER" id="PTHR30532">
    <property type="entry name" value="IRON III DICITRATE-BINDING PERIPLASMIC PROTEIN"/>
    <property type="match status" value="1"/>
</dbReference>
<accession>A0A073IG32</accession>
<dbReference type="eggNOG" id="COG4607">
    <property type="taxonomic scope" value="Bacteria"/>
</dbReference>
<dbReference type="Pfam" id="PF01497">
    <property type="entry name" value="Peripla_BP_2"/>
    <property type="match status" value="1"/>
</dbReference>
<name>A0A073IG32_9RHOB</name>
<keyword evidence="9" id="KW-1185">Reference proteome</keyword>
<dbReference type="AlphaFoldDB" id="A0A073IG32"/>
<sequence>MLRTLSIILALATTPTWAQEVSIQTYSGIKNAPENPENVAVFDFSAFDSLTALGVEVQGLVAPVPLPYLQEAAKGTAPVGSLFEPDFEAVFAMQPDLIIAGGRSSKQVPELAKIAPAIDMTVWADTVGEGLLRLAAYGQIFDREEQAQALTAAFNAKVDEAKTLAADQGGALILMTNGPKVSAYGAGGRFGWLHNRLGLKEAVPNLEKTTHGEAISFEFIRDAQPQILIVIDRLAAIGQEGASAQTTLDNPLVHDTPAWQSGRVIYLSSGPIYIAGGGIQSMNLIVDEILAGLKDK</sequence>
<comment type="subcellular location">
    <subcellularLocation>
        <location evidence="1">Cell envelope</location>
    </subcellularLocation>
</comment>
<comment type="caution">
    <text evidence="8">The sequence shown here is derived from an EMBL/GenBank/DDBJ whole genome shotgun (WGS) entry which is preliminary data.</text>
</comment>
<dbReference type="EMBL" id="JAMC01000006">
    <property type="protein sequence ID" value="KEJ88495.1"/>
    <property type="molecule type" value="Genomic_DNA"/>
</dbReference>
<keyword evidence="4" id="KW-0410">Iron transport</keyword>
<keyword evidence="4" id="KW-0406">Ion transport</keyword>
<evidence type="ECO:0000313" key="8">
    <source>
        <dbReference type="EMBL" id="KEJ88495.1"/>
    </source>
</evidence>
<evidence type="ECO:0000256" key="6">
    <source>
        <dbReference type="SAM" id="SignalP"/>
    </source>
</evidence>
<dbReference type="STRING" id="1300350.Z948_3376"/>
<evidence type="ECO:0000313" key="9">
    <source>
        <dbReference type="Proteomes" id="UP000027734"/>
    </source>
</evidence>
<dbReference type="GO" id="GO:1901678">
    <property type="term" value="P:iron coordination entity transport"/>
    <property type="evidence" value="ECO:0007669"/>
    <property type="project" value="UniProtKB-ARBA"/>
</dbReference>
<keyword evidence="4" id="KW-0408">Iron</keyword>
<dbReference type="Proteomes" id="UP000027734">
    <property type="component" value="Unassembled WGS sequence"/>
</dbReference>
<gene>
    <name evidence="8" type="ORF">DSW25_15515</name>
</gene>
<dbReference type="InterPro" id="IPR051313">
    <property type="entry name" value="Bact_iron-sidero_bind"/>
</dbReference>
<evidence type="ECO:0000256" key="5">
    <source>
        <dbReference type="ARBA" id="ARBA00022729"/>
    </source>
</evidence>
<comment type="similarity">
    <text evidence="2">Belongs to the bacterial solute-binding protein 8 family.</text>
</comment>
<dbReference type="InterPro" id="IPR033870">
    <property type="entry name" value="FatB"/>
</dbReference>
<dbReference type="OrthoDB" id="63946at2"/>
<feature type="domain" description="Fe/B12 periplasmic-binding" evidence="7">
    <location>
        <begin position="38"/>
        <end position="296"/>
    </location>
</feature>
<evidence type="ECO:0000259" key="7">
    <source>
        <dbReference type="PROSITE" id="PS50983"/>
    </source>
</evidence>
<protein>
    <submittedName>
        <fullName evidence="8">Iron ABC transporter substrate-binding protein</fullName>
    </submittedName>
</protein>
<keyword evidence="5 6" id="KW-0732">Signal</keyword>
<evidence type="ECO:0000256" key="3">
    <source>
        <dbReference type="ARBA" id="ARBA00022448"/>
    </source>
</evidence>
<evidence type="ECO:0000256" key="2">
    <source>
        <dbReference type="ARBA" id="ARBA00008814"/>
    </source>
</evidence>
<organism evidence="8 9">
    <name type="scientific">Sulfitobacter donghicola DSW-25 = KCTC 12864 = JCM 14565</name>
    <dbReference type="NCBI Taxonomy" id="1300350"/>
    <lineage>
        <taxon>Bacteria</taxon>
        <taxon>Pseudomonadati</taxon>
        <taxon>Pseudomonadota</taxon>
        <taxon>Alphaproteobacteria</taxon>
        <taxon>Rhodobacterales</taxon>
        <taxon>Roseobacteraceae</taxon>
        <taxon>Sulfitobacter</taxon>
    </lineage>
</organism>
<reference evidence="8 9" key="1">
    <citation type="submission" date="2014-01" db="EMBL/GenBank/DDBJ databases">
        <title>Sulfitobacter donghicola JCM 14565 Genome Sequencing.</title>
        <authorList>
            <person name="Lai Q."/>
            <person name="Hong Z."/>
        </authorList>
    </citation>
    <scope>NUCLEOTIDE SEQUENCE [LARGE SCALE GENOMIC DNA]</scope>
    <source>
        <strain evidence="8 9">JCM 14565</strain>
    </source>
</reference>
<keyword evidence="3" id="KW-0813">Transport</keyword>